<reference evidence="2 3" key="1">
    <citation type="journal article" date="2014" name="Genome Biol. Evol.">
        <title>The genome of the myxosporean Thelohanellus kitauei shows adaptations to nutrient acquisition within its fish host.</title>
        <authorList>
            <person name="Yang Y."/>
            <person name="Xiong J."/>
            <person name="Zhou Z."/>
            <person name="Huo F."/>
            <person name="Miao W."/>
            <person name="Ran C."/>
            <person name="Liu Y."/>
            <person name="Zhang J."/>
            <person name="Feng J."/>
            <person name="Wang M."/>
            <person name="Wang M."/>
            <person name="Wang L."/>
            <person name="Yao B."/>
        </authorList>
    </citation>
    <scope>NUCLEOTIDE SEQUENCE [LARGE SCALE GENOMIC DNA]</scope>
    <source>
        <strain evidence="2">Wuqing</strain>
    </source>
</reference>
<gene>
    <name evidence="2" type="ORF">RF11_08016</name>
</gene>
<evidence type="ECO:0000256" key="1">
    <source>
        <dbReference type="SAM" id="Phobius"/>
    </source>
</evidence>
<comment type="caution">
    <text evidence="2">The sequence shown here is derived from an EMBL/GenBank/DDBJ whole genome shotgun (WGS) entry which is preliminary data.</text>
</comment>
<evidence type="ECO:0000313" key="3">
    <source>
        <dbReference type="Proteomes" id="UP000031668"/>
    </source>
</evidence>
<proteinExistence type="predicted"/>
<keyword evidence="3" id="KW-1185">Reference proteome</keyword>
<accession>A0A0C2IAY6</accession>
<keyword evidence="1" id="KW-0812">Transmembrane</keyword>
<name>A0A0C2IAY6_THEKT</name>
<dbReference type="EMBL" id="JWZT01004947">
    <property type="protein sequence ID" value="KII62533.1"/>
    <property type="molecule type" value="Genomic_DNA"/>
</dbReference>
<organism evidence="2 3">
    <name type="scientific">Thelohanellus kitauei</name>
    <name type="common">Myxosporean</name>
    <dbReference type="NCBI Taxonomy" id="669202"/>
    <lineage>
        <taxon>Eukaryota</taxon>
        <taxon>Metazoa</taxon>
        <taxon>Cnidaria</taxon>
        <taxon>Myxozoa</taxon>
        <taxon>Myxosporea</taxon>
        <taxon>Bivalvulida</taxon>
        <taxon>Platysporina</taxon>
        <taxon>Myxobolidae</taxon>
        <taxon>Thelohanellus</taxon>
    </lineage>
</organism>
<keyword evidence="1" id="KW-1133">Transmembrane helix</keyword>
<feature type="transmembrane region" description="Helical" evidence="1">
    <location>
        <begin position="129"/>
        <end position="154"/>
    </location>
</feature>
<dbReference type="AlphaFoldDB" id="A0A0C2IAY6"/>
<evidence type="ECO:0000313" key="2">
    <source>
        <dbReference type="EMBL" id="KII62533.1"/>
    </source>
</evidence>
<keyword evidence="1" id="KW-0472">Membrane</keyword>
<protein>
    <submittedName>
        <fullName evidence="2">Uncharacterized protein</fullName>
    </submittedName>
</protein>
<dbReference type="Proteomes" id="UP000031668">
    <property type="component" value="Unassembled WGS sequence"/>
</dbReference>
<sequence length="155" mass="18486">MFSYGYEYDDDSWLYEEDSSIFFNTYPSDIAYITMNISLYLNETIEFRTINLTVVQLYKGWYNYTDSEILMMHMNPSGTQWKINFYLNFLLFANRNISVYELERMLVEAMNKSLASYLVENLETRDKGFVLLIATSLSLFLFFILITICNQIIFR</sequence>